<gene>
    <name evidence="3" type="ORF">ARMOST_19592</name>
</gene>
<dbReference type="PANTHER" id="PTHR11046">
    <property type="entry name" value="OLIGORIBONUCLEASE, MITOCHONDRIAL"/>
    <property type="match status" value="1"/>
</dbReference>
<organism evidence="3 4">
    <name type="scientific">Armillaria ostoyae</name>
    <name type="common">Armillaria root rot fungus</name>
    <dbReference type="NCBI Taxonomy" id="47428"/>
    <lineage>
        <taxon>Eukaryota</taxon>
        <taxon>Fungi</taxon>
        <taxon>Dikarya</taxon>
        <taxon>Basidiomycota</taxon>
        <taxon>Agaricomycotina</taxon>
        <taxon>Agaricomycetes</taxon>
        <taxon>Agaricomycetidae</taxon>
        <taxon>Agaricales</taxon>
        <taxon>Marasmiineae</taxon>
        <taxon>Physalacriaceae</taxon>
        <taxon>Armillaria</taxon>
    </lineage>
</organism>
<evidence type="ECO:0000256" key="2">
    <source>
        <dbReference type="SAM" id="MobiDB-lite"/>
    </source>
</evidence>
<dbReference type="Proteomes" id="UP000219338">
    <property type="component" value="Unassembled WGS sequence"/>
</dbReference>
<dbReference type="EMBL" id="FUEG01000032">
    <property type="protein sequence ID" value="SJL16076.1"/>
    <property type="molecule type" value="Genomic_DNA"/>
</dbReference>
<keyword evidence="4" id="KW-1185">Reference proteome</keyword>
<dbReference type="AlphaFoldDB" id="A0A284S544"/>
<sequence length="1009" mass="114061">MGRITLKKRRSAAQEAHWEDACQINHTKENISPSISSPTPSATPNSHAQSLLVRANHYEKEFRNERKKTGRLRKNIDTLVKKGEGLTMRILNHEEQAQDDKITTAELLERERIHAAHTLQEHITSTSQSLEMQRKAVLGLQREKTCVKIELEVEQRKNDDLTIVGEKKDKLLGKYRRENQALKAKCFQAPMIRKRAMEKVEKALARKDKLCAKGTYGPEARALARILVRSGCSQAKVGAMIREAGKIFGIQYVAEMSRRTVSRAILEGLVAAKMQLGYEMSATRSFTQSADSTSHRKINFESHHFALKVPHYHQSTGNTDTAPPTMMSKPKIRFAGLASTVDHSSETSKAIWLHTYKELIGTFMQSSLARRTGKQLNLGMFAQKLCGMNGDHAANEKKTAAYMGEWKKETITQDLGEEALHEKNFSEVLGVLQEWNHKKINDAGGVEAWNNLPAEERAILDLATVNSMVTSLGKEAFDSLPAVEKRALAVFLWSGCCMHKDQNSFKGGNMAMMAAWKELGLTPPIILANKYNAAAIRKVVTLEKGDAPITDAEIAALETSTFGGAKLAALAGAIFNNKDDKKGQGDIYLSHMRSKHGHNFSGFPQTSATRFGSHGEAAGELIVHLLDHLDILEIIRYKKGTSSFTNLELNIYKGLKDTSTLMELVVMALYQQSVTHPYMRMVRGPGVEELNALELGPLHTDIRDHCQKIIDDPELLLVSDSDEFYVDASFDGKPWERPEVVKACHDLVPKLQDVKTMLIKFFEGALTTWIRFSSEYAPGGLIDEATEEERDAAWMPATNDVNEGALGSYRVYMRRKPRTTLHQYNALVMFGHNETRRFMDRLFHSEDHKYVMKAARMLDASGLEKKRKLEQKEFDVKFTAMKREKAAEKERRAKEVLDHLTSVPLIDTVDEVRKQGMTIKKLDEQLDVLRKIWKDTKIPLKSHIPWKEDKQKALEEAFERHQILLMEIEDDMCLVLETEKDEETDIPIVEDFCGGEDEEDEDEDIDRSE</sequence>
<feature type="region of interest" description="Disordered" evidence="2">
    <location>
        <begin position="985"/>
        <end position="1009"/>
    </location>
</feature>
<dbReference type="PANTHER" id="PTHR11046:SF25">
    <property type="match status" value="1"/>
</dbReference>
<keyword evidence="1" id="KW-0540">Nuclease</keyword>
<feature type="compositionally biased region" description="Acidic residues" evidence="2">
    <location>
        <begin position="993"/>
        <end position="1009"/>
    </location>
</feature>
<evidence type="ECO:0000313" key="3">
    <source>
        <dbReference type="EMBL" id="SJL16076.1"/>
    </source>
</evidence>
<name>A0A284S544_ARMOS</name>
<dbReference type="STRING" id="47428.A0A284S544"/>
<evidence type="ECO:0000313" key="4">
    <source>
        <dbReference type="Proteomes" id="UP000219338"/>
    </source>
</evidence>
<keyword evidence="1" id="KW-0378">Hydrolase</keyword>
<dbReference type="GO" id="GO:0000175">
    <property type="term" value="F:3'-5'-RNA exonuclease activity"/>
    <property type="evidence" value="ECO:0007669"/>
    <property type="project" value="InterPro"/>
</dbReference>
<proteinExistence type="predicted"/>
<protein>
    <submittedName>
        <fullName evidence="3">Uncharacterized protein</fullName>
    </submittedName>
</protein>
<accession>A0A284S544</accession>
<dbReference type="OMA" id="MNGDHAA"/>
<evidence type="ECO:0000256" key="1">
    <source>
        <dbReference type="ARBA" id="ARBA00022722"/>
    </source>
</evidence>
<dbReference type="OrthoDB" id="3052721at2759"/>
<dbReference type="InterPro" id="IPR022894">
    <property type="entry name" value="Oligoribonuclease"/>
</dbReference>
<reference evidence="4" key="1">
    <citation type="journal article" date="2017" name="Nat. Ecol. Evol.">
        <title>Genome expansion and lineage-specific genetic innovations in the forest pathogenic fungi Armillaria.</title>
        <authorList>
            <person name="Sipos G."/>
            <person name="Prasanna A.N."/>
            <person name="Walter M.C."/>
            <person name="O'Connor E."/>
            <person name="Balint B."/>
            <person name="Krizsan K."/>
            <person name="Kiss B."/>
            <person name="Hess J."/>
            <person name="Varga T."/>
            <person name="Slot J."/>
            <person name="Riley R."/>
            <person name="Boka B."/>
            <person name="Rigling D."/>
            <person name="Barry K."/>
            <person name="Lee J."/>
            <person name="Mihaltcheva S."/>
            <person name="LaButti K."/>
            <person name="Lipzen A."/>
            <person name="Waldron R."/>
            <person name="Moloney N.M."/>
            <person name="Sperisen C."/>
            <person name="Kredics L."/>
            <person name="Vagvoelgyi C."/>
            <person name="Patrignani A."/>
            <person name="Fitzpatrick D."/>
            <person name="Nagy I."/>
            <person name="Doyle S."/>
            <person name="Anderson J.B."/>
            <person name="Grigoriev I.V."/>
            <person name="Gueldener U."/>
            <person name="Muensterkoetter M."/>
            <person name="Nagy L.G."/>
        </authorList>
    </citation>
    <scope>NUCLEOTIDE SEQUENCE [LARGE SCALE GENOMIC DNA]</scope>
    <source>
        <strain evidence="4">C18/9</strain>
    </source>
</reference>